<keyword evidence="4" id="KW-1185">Reference proteome</keyword>
<accession>A0ABN2JR33</accession>
<dbReference type="InterPro" id="IPR000182">
    <property type="entry name" value="GNAT_dom"/>
</dbReference>
<comment type="caution">
    <text evidence="3">The sequence shown here is derived from an EMBL/GenBank/DDBJ whole genome shotgun (WGS) entry which is preliminary data.</text>
</comment>
<evidence type="ECO:0000259" key="2">
    <source>
        <dbReference type="PROSITE" id="PS51186"/>
    </source>
</evidence>
<dbReference type="Proteomes" id="UP001501138">
    <property type="component" value="Unassembled WGS sequence"/>
</dbReference>
<evidence type="ECO:0000313" key="3">
    <source>
        <dbReference type="EMBL" id="GAA1736066.1"/>
    </source>
</evidence>
<dbReference type="SUPFAM" id="SSF55729">
    <property type="entry name" value="Acyl-CoA N-acyltransferases (Nat)"/>
    <property type="match status" value="1"/>
</dbReference>
<evidence type="ECO:0000313" key="4">
    <source>
        <dbReference type="Proteomes" id="UP001501138"/>
    </source>
</evidence>
<sequence>MPPPDEDISHLPGGRSARVTRTRPYADAMTAEPAAAWSTSDVLAASAAWQWYPDDASVVTGDHTIVNWPDWSPQGAVVLAARPDREPAGLLDEAADAARGWGRDHLSWWVSGADNPDLEPLLRSRGAETVETVDVLARPTGSAAPADPAAAGIDVHQVTTLDHLRDADVVDVAVWDQQPMDAARLGAELDGLRPAPDGTAAALRVVAYLDGRPVATGGATVVDAPRPPLGRVARLWGAATLPSARGRGAYRAVLGERLRLASAAGATLALVKGRAETSAPILVRGGFTPYATERLLRVPL</sequence>
<dbReference type="EMBL" id="BAAAPM010000008">
    <property type="protein sequence ID" value="GAA1736066.1"/>
    <property type="molecule type" value="Genomic_DNA"/>
</dbReference>
<dbReference type="Gene3D" id="3.40.630.30">
    <property type="match status" value="1"/>
</dbReference>
<dbReference type="InterPro" id="IPR016181">
    <property type="entry name" value="Acyl_CoA_acyltransferase"/>
</dbReference>
<protein>
    <recommendedName>
        <fullName evidence="2">N-acetyltransferase domain-containing protein</fullName>
    </recommendedName>
</protein>
<proteinExistence type="predicted"/>
<feature type="region of interest" description="Disordered" evidence="1">
    <location>
        <begin position="1"/>
        <end position="22"/>
    </location>
</feature>
<feature type="domain" description="N-acetyltransferase" evidence="2">
    <location>
        <begin position="159"/>
        <end position="300"/>
    </location>
</feature>
<name>A0ABN2JR33_9MICO</name>
<dbReference type="PROSITE" id="PS51186">
    <property type="entry name" value="GNAT"/>
    <property type="match status" value="1"/>
</dbReference>
<organism evidence="3 4">
    <name type="scientific">Isoptericola hypogeus</name>
    <dbReference type="NCBI Taxonomy" id="300179"/>
    <lineage>
        <taxon>Bacteria</taxon>
        <taxon>Bacillati</taxon>
        <taxon>Actinomycetota</taxon>
        <taxon>Actinomycetes</taxon>
        <taxon>Micrococcales</taxon>
        <taxon>Promicromonosporaceae</taxon>
        <taxon>Isoptericola</taxon>
    </lineage>
</organism>
<evidence type="ECO:0000256" key="1">
    <source>
        <dbReference type="SAM" id="MobiDB-lite"/>
    </source>
</evidence>
<gene>
    <name evidence="3" type="ORF">GCM10009809_34050</name>
</gene>
<reference evidence="3 4" key="1">
    <citation type="journal article" date="2019" name="Int. J. Syst. Evol. Microbiol.">
        <title>The Global Catalogue of Microorganisms (GCM) 10K type strain sequencing project: providing services to taxonomists for standard genome sequencing and annotation.</title>
        <authorList>
            <consortium name="The Broad Institute Genomics Platform"/>
            <consortium name="The Broad Institute Genome Sequencing Center for Infectious Disease"/>
            <person name="Wu L."/>
            <person name="Ma J."/>
        </authorList>
    </citation>
    <scope>NUCLEOTIDE SEQUENCE [LARGE SCALE GENOMIC DNA]</scope>
    <source>
        <strain evidence="3 4">JCM 15589</strain>
    </source>
</reference>